<organism evidence="1 2">
    <name type="scientific">Nitrosomonas supralitoralis</name>
    <dbReference type="NCBI Taxonomy" id="2116706"/>
    <lineage>
        <taxon>Bacteria</taxon>
        <taxon>Pseudomonadati</taxon>
        <taxon>Pseudomonadota</taxon>
        <taxon>Betaproteobacteria</taxon>
        <taxon>Nitrosomonadales</taxon>
        <taxon>Nitrosomonadaceae</taxon>
        <taxon>Nitrosomonas</taxon>
    </lineage>
</organism>
<proteinExistence type="predicted"/>
<dbReference type="OrthoDB" id="7006393at2"/>
<accession>A0A2P7NSZ2</accession>
<dbReference type="AlphaFoldDB" id="A0A2P7NSZ2"/>
<comment type="caution">
    <text evidence="1">The sequence shown here is derived from an EMBL/GenBank/DDBJ whole genome shotgun (WGS) entry which is preliminary data.</text>
</comment>
<sequence length="459" mass="48276">MKFTKLKEISDISKRLSFALVFIVAMMGFNLQSAQAALAGKGLIHPINHFPTWFSDTNGIALQLCLDGDGVTGLCAFDPVDPANPTSVATGFGAEAFWWLGSATLNLAGTNRATVVLALEAAYGAGDPAPNDQFAFGRVRIRIDVPVAGEYKVWHPFLNEAEGCPPEVFNATAGKRAINVTRDTGGAAPFETMLNGEVGPFLVWDPAIAPTAPAGYVGDPNILHEVIGGHCGINYVRIEAPGGVNLDGAGQNFVQTSLFSIAGKLYDEANTPPGIEPVRTTYFRTSNNSAPFVTTGRINSWVKAPVTATVRISGLPQANGAMAFDGINTFYKRAALNSTNALNVPDHATITATSVNGMETVQDVKIIDQVNITLATWTKATGAIRVVAFSSDKANPATGAVVPELTLHIGSKSWVMSQSGAFGRYEITLSGPDDAYLIPPARVTVTSSKGGSDSEGIAD</sequence>
<gene>
    <name evidence="1" type="ORF">C7H79_12580</name>
</gene>
<evidence type="ECO:0000313" key="2">
    <source>
        <dbReference type="Proteomes" id="UP000241912"/>
    </source>
</evidence>
<keyword evidence="2" id="KW-1185">Reference proteome</keyword>
<reference evidence="1 2" key="1">
    <citation type="submission" date="2018-03" db="EMBL/GenBank/DDBJ databases">
        <title>Draft genome of Nitrosomonas supralitoralis APG5.</title>
        <authorList>
            <person name="Urakawa H."/>
            <person name="Lopez J.V."/>
        </authorList>
    </citation>
    <scope>NUCLEOTIDE SEQUENCE [LARGE SCALE GENOMIC DNA]</scope>
    <source>
        <strain evidence="1 2">APG5</strain>
    </source>
</reference>
<dbReference type="EMBL" id="PXXU01000043">
    <property type="protein sequence ID" value="PSJ16587.1"/>
    <property type="molecule type" value="Genomic_DNA"/>
</dbReference>
<protein>
    <submittedName>
        <fullName evidence="1">Uncharacterized protein</fullName>
    </submittedName>
</protein>
<name>A0A2P7NSZ2_9PROT</name>
<evidence type="ECO:0000313" key="1">
    <source>
        <dbReference type="EMBL" id="PSJ16587.1"/>
    </source>
</evidence>
<dbReference type="Proteomes" id="UP000241912">
    <property type="component" value="Unassembled WGS sequence"/>
</dbReference>
<dbReference type="RefSeq" id="WP_106707609.1">
    <property type="nucleotide sequence ID" value="NZ_PXXU01000043.1"/>
</dbReference>